<feature type="signal peptide" evidence="1">
    <location>
        <begin position="1"/>
        <end position="24"/>
    </location>
</feature>
<accession>A0A0V8JDI7</accession>
<reference evidence="3 4" key="1">
    <citation type="journal article" date="2014" name="Antonie Van Leeuwenhoek">
        <title>Fictibacillus enclensis sp. nov., isolated from marine sediment.</title>
        <authorList>
            <person name="Dastager S.G."/>
            <person name="Mawlankar R."/>
            <person name="Srinivasan K."/>
            <person name="Tang S.K."/>
            <person name="Lee J.C."/>
            <person name="Ramana V.V."/>
            <person name="Shouche Y.S."/>
        </authorList>
    </citation>
    <scope>NUCLEOTIDE SEQUENCE [LARGE SCALE GENOMIC DNA]</scope>
    <source>
        <strain evidence="3 4">NIO-1003</strain>
    </source>
</reference>
<name>A0A0V8JDI7_9BACL</name>
<dbReference type="InterPro" id="IPR018392">
    <property type="entry name" value="LysM"/>
</dbReference>
<evidence type="ECO:0000313" key="3">
    <source>
        <dbReference type="EMBL" id="KSU85207.1"/>
    </source>
</evidence>
<gene>
    <name evidence="3" type="ORF">AS030_06750</name>
</gene>
<keyword evidence="4" id="KW-1185">Reference proteome</keyword>
<dbReference type="EMBL" id="LNQN01000001">
    <property type="protein sequence ID" value="KSU85207.1"/>
    <property type="molecule type" value="Genomic_DNA"/>
</dbReference>
<dbReference type="RefSeq" id="WP_061969756.1">
    <property type="nucleotide sequence ID" value="NZ_FMAV01000001.1"/>
</dbReference>
<organism evidence="3 4">
    <name type="scientific">Fictibacillus enclensis</name>
    <dbReference type="NCBI Taxonomy" id="1017270"/>
    <lineage>
        <taxon>Bacteria</taxon>
        <taxon>Bacillati</taxon>
        <taxon>Bacillota</taxon>
        <taxon>Bacilli</taxon>
        <taxon>Bacillales</taxon>
        <taxon>Fictibacillaceae</taxon>
        <taxon>Fictibacillus</taxon>
    </lineage>
</organism>
<keyword evidence="1" id="KW-0732">Signal</keyword>
<dbReference type="SMART" id="SM00257">
    <property type="entry name" value="LysM"/>
    <property type="match status" value="1"/>
</dbReference>
<protein>
    <recommendedName>
        <fullName evidence="2">LysM domain-containing protein</fullName>
    </recommendedName>
</protein>
<feature type="chain" id="PRO_5038683196" description="LysM domain-containing protein" evidence="1">
    <location>
        <begin position="25"/>
        <end position="92"/>
    </location>
</feature>
<dbReference type="Proteomes" id="UP000054099">
    <property type="component" value="Unassembled WGS sequence"/>
</dbReference>
<dbReference type="Pfam" id="PF01476">
    <property type="entry name" value="LysM"/>
    <property type="match status" value="1"/>
</dbReference>
<comment type="caution">
    <text evidence="3">The sequence shown here is derived from an EMBL/GenBank/DDBJ whole genome shotgun (WGS) entry which is preliminary data.</text>
</comment>
<evidence type="ECO:0000259" key="2">
    <source>
        <dbReference type="PROSITE" id="PS51782"/>
    </source>
</evidence>
<dbReference type="OrthoDB" id="2679564at2"/>
<dbReference type="AlphaFoldDB" id="A0A0V8JDI7"/>
<sequence>MKGFSPVVMLISIFAAGFFMFAHQTHVEGSKEYMEITVNKGDSLWKIAEEYTKDHKSNWAFVDWVEKNNGIQAGAITPGQKLIIPIKAEKDR</sequence>
<proteinExistence type="predicted"/>
<evidence type="ECO:0000313" key="4">
    <source>
        <dbReference type="Proteomes" id="UP000054099"/>
    </source>
</evidence>
<dbReference type="PROSITE" id="PS51782">
    <property type="entry name" value="LYSM"/>
    <property type="match status" value="1"/>
</dbReference>
<dbReference type="Gene3D" id="3.10.350.10">
    <property type="entry name" value="LysM domain"/>
    <property type="match status" value="1"/>
</dbReference>
<dbReference type="CDD" id="cd00118">
    <property type="entry name" value="LysM"/>
    <property type="match status" value="1"/>
</dbReference>
<dbReference type="InterPro" id="IPR036779">
    <property type="entry name" value="LysM_dom_sf"/>
</dbReference>
<evidence type="ECO:0000256" key="1">
    <source>
        <dbReference type="SAM" id="SignalP"/>
    </source>
</evidence>
<feature type="domain" description="LysM" evidence="2">
    <location>
        <begin position="34"/>
        <end position="84"/>
    </location>
</feature>
<dbReference type="SUPFAM" id="SSF54106">
    <property type="entry name" value="LysM domain"/>
    <property type="match status" value="1"/>
</dbReference>